<proteinExistence type="predicted"/>
<evidence type="ECO:0000256" key="1">
    <source>
        <dbReference type="ARBA" id="ARBA00001974"/>
    </source>
</evidence>
<dbReference type="SUPFAM" id="SSF54292">
    <property type="entry name" value="2Fe-2S ferredoxin-like"/>
    <property type="match status" value="1"/>
</dbReference>
<dbReference type="InterPro" id="IPR036010">
    <property type="entry name" value="2Fe-2S_ferredoxin-like_sf"/>
</dbReference>
<evidence type="ECO:0000256" key="6">
    <source>
        <dbReference type="ARBA" id="ARBA00023002"/>
    </source>
</evidence>
<dbReference type="AlphaFoldDB" id="A0A927JF61"/>
<feature type="transmembrane region" description="Helical" evidence="10">
    <location>
        <begin position="195"/>
        <end position="223"/>
    </location>
</feature>
<dbReference type="GO" id="GO:0016491">
    <property type="term" value="F:oxidoreductase activity"/>
    <property type="evidence" value="ECO:0007669"/>
    <property type="project" value="UniProtKB-KW"/>
</dbReference>
<dbReference type="PROSITE" id="PS51384">
    <property type="entry name" value="FAD_FR"/>
    <property type="match status" value="1"/>
</dbReference>
<name>A0A927JF61_9ACTN</name>
<reference evidence="13" key="1">
    <citation type="submission" date="2020-09" db="EMBL/GenBank/DDBJ databases">
        <title>Hoyosella lacisalsi sp. nov., a halotolerant actinobacterium isolated from soil of Lake Gudzhirganskoe.</title>
        <authorList>
            <person name="Yang Q."/>
            <person name="Guo P.Y."/>
            <person name="Liu S.W."/>
            <person name="Li F.N."/>
            <person name="Sun C.H."/>
        </authorList>
    </citation>
    <scope>NUCLEOTIDE SEQUENCE</scope>
    <source>
        <strain evidence="13">G463</strain>
    </source>
</reference>
<feature type="domain" description="FAD-binding FR-type" evidence="12">
    <location>
        <begin position="339"/>
        <end position="443"/>
    </location>
</feature>
<dbReference type="Pfam" id="PF00487">
    <property type="entry name" value="FA_desaturase"/>
    <property type="match status" value="1"/>
</dbReference>
<keyword evidence="10" id="KW-1133">Transmembrane helix</keyword>
<dbReference type="GO" id="GO:0051537">
    <property type="term" value="F:2 iron, 2 sulfur cluster binding"/>
    <property type="evidence" value="ECO:0007669"/>
    <property type="project" value="UniProtKB-KW"/>
</dbReference>
<evidence type="ECO:0000313" key="13">
    <source>
        <dbReference type="EMBL" id="MBD8507672.1"/>
    </source>
</evidence>
<keyword evidence="7" id="KW-0408">Iron</keyword>
<feature type="compositionally biased region" description="Low complexity" evidence="9">
    <location>
        <begin position="1"/>
        <end position="16"/>
    </location>
</feature>
<sequence>MSSLAPPGASGSATPSQPEVPAPRHGVPDPGIPLPVIAVPTVMLWVAGIGWWAFVAWLLLGAGVSAWITIPLHAVVNFTMFTVLHDATHHAVSRHTWVNEVFGRLSVPFVASYASFPLIRYIHIEHHRNTNEPMTEDPDAWTSHGPWWQLPFRWATIDVWYVLFYLPRAFHWKGIVDKDERPIIRRPRTEVAESVFMIALSAVVYGALIVSGLGWYLLVMYIIPQRLALTALAWWFDWLPHHGLEATHKQNRYRATRVRVGMEWLLTPALLYQNYHLVHHLHPAIPFYRYITAWRRNEDGYLDADVAITKTFGTELTPDEYRAWRHITHNLKEGSASRAEFRPIAVREVQPLTDDSVALTLDIPEDAKDEFAFVPGQHLTLEVTVDGERHRRTYSICSSVDSGRVRIAVKRIPGGAVSHHLVSSARRGDVLDVLPPSGRFTLDHAPSATASHYVAIAAGSGITPILAMLTTTLERDENARFTLLYSNKSRAQTMFADELTTLAEKFEGRLRIVHFLTSGKEPALDGELETVRMRRLEAREITECAGPGSETVDGWFLCGPQDMIDRATEELKDEGIDRAAIHSELCFATAPPPSAMHGVVASVTAQIDGELYNGVSSGPETVLDTVLQTGGDAPYACMGGACGTCRAKLLDGEVEMDIRYALTDDEVEEGYILTCQARPTTHQVEVDYDQ</sequence>
<dbReference type="PANTHER" id="PTHR47354">
    <property type="entry name" value="NADH OXIDOREDUCTASE HCR"/>
    <property type="match status" value="1"/>
</dbReference>
<dbReference type="PANTHER" id="PTHR47354:SF8">
    <property type="entry name" value="1,2-PHENYLACETYL-COA EPOXIDASE, SUBUNIT E"/>
    <property type="match status" value="1"/>
</dbReference>
<dbReference type="Pfam" id="PF00175">
    <property type="entry name" value="NAD_binding_1"/>
    <property type="match status" value="1"/>
</dbReference>
<dbReference type="InterPro" id="IPR005804">
    <property type="entry name" value="FA_desaturase_dom"/>
</dbReference>
<keyword evidence="2" id="KW-0285">Flavoprotein</keyword>
<dbReference type="Pfam" id="PF00111">
    <property type="entry name" value="Fer2"/>
    <property type="match status" value="1"/>
</dbReference>
<evidence type="ECO:0000256" key="4">
    <source>
        <dbReference type="ARBA" id="ARBA00022723"/>
    </source>
</evidence>
<dbReference type="Gene3D" id="3.40.50.80">
    <property type="entry name" value="Nucleotide-binding domain of ferredoxin-NADP reductase (FNR) module"/>
    <property type="match status" value="1"/>
</dbReference>
<keyword evidence="5" id="KW-0274">FAD</keyword>
<evidence type="ECO:0000256" key="2">
    <source>
        <dbReference type="ARBA" id="ARBA00022630"/>
    </source>
</evidence>
<dbReference type="CDD" id="cd06214">
    <property type="entry name" value="PA_degradation_oxidoreductase_like"/>
    <property type="match status" value="1"/>
</dbReference>
<keyword evidence="8" id="KW-0411">Iron-sulfur</keyword>
<evidence type="ECO:0000256" key="3">
    <source>
        <dbReference type="ARBA" id="ARBA00022714"/>
    </source>
</evidence>
<keyword evidence="10" id="KW-0472">Membrane</keyword>
<dbReference type="InterPro" id="IPR008333">
    <property type="entry name" value="Cbr1-like_FAD-bd_dom"/>
</dbReference>
<dbReference type="SUPFAM" id="SSF52343">
    <property type="entry name" value="Ferredoxin reductase-like, C-terminal NADP-linked domain"/>
    <property type="match status" value="1"/>
</dbReference>
<dbReference type="EMBL" id="JACYWE010000009">
    <property type="protein sequence ID" value="MBD8507672.1"/>
    <property type="molecule type" value="Genomic_DNA"/>
</dbReference>
<dbReference type="CDD" id="cd00207">
    <property type="entry name" value="fer2"/>
    <property type="match status" value="1"/>
</dbReference>
<organism evidence="13 14">
    <name type="scientific">Lolliginicoccus lacisalsi</name>
    <dbReference type="NCBI Taxonomy" id="2742202"/>
    <lineage>
        <taxon>Bacteria</taxon>
        <taxon>Bacillati</taxon>
        <taxon>Actinomycetota</taxon>
        <taxon>Actinomycetes</taxon>
        <taxon>Mycobacteriales</taxon>
        <taxon>Hoyosellaceae</taxon>
        <taxon>Lolliginicoccus</taxon>
    </lineage>
</organism>
<dbReference type="InterPro" id="IPR006058">
    <property type="entry name" value="2Fe2S_fd_BS"/>
</dbReference>
<protein>
    <submittedName>
        <fullName evidence="13">Fatty acid desaturase</fullName>
    </submittedName>
</protein>
<dbReference type="Proteomes" id="UP000642993">
    <property type="component" value="Unassembled WGS sequence"/>
</dbReference>
<keyword evidence="14" id="KW-1185">Reference proteome</keyword>
<feature type="domain" description="2Fe-2S ferredoxin-type" evidence="11">
    <location>
        <begin position="601"/>
        <end position="690"/>
    </location>
</feature>
<dbReference type="PRINTS" id="PR00410">
    <property type="entry name" value="PHEHYDRXLASE"/>
</dbReference>
<keyword evidence="3" id="KW-0001">2Fe-2S</keyword>
<comment type="cofactor">
    <cofactor evidence="1">
        <name>FAD</name>
        <dbReference type="ChEBI" id="CHEBI:57692"/>
    </cofactor>
</comment>
<dbReference type="Gene3D" id="3.10.20.30">
    <property type="match status" value="1"/>
</dbReference>
<dbReference type="GO" id="GO:0050660">
    <property type="term" value="F:flavin adenine dinucleotide binding"/>
    <property type="evidence" value="ECO:0007669"/>
    <property type="project" value="TreeGrafter"/>
</dbReference>
<dbReference type="Pfam" id="PF00970">
    <property type="entry name" value="FAD_binding_6"/>
    <property type="match status" value="1"/>
</dbReference>
<gene>
    <name evidence="13" type="ORF">HT102_14385</name>
</gene>
<accession>A0A927JF61</accession>
<dbReference type="PROSITE" id="PS51085">
    <property type="entry name" value="2FE2S_FER_2"/>
    <property type="match status" value="1"/>
</dbReference>
<evidence type="ECO:0000256" key="5">
    <source>
        <dbReference type="ARBA" id="ARBA00022827"/>
    </source>
</evidence>
<evidence type="ECO:0000313" key="14">
    <source>
        <dbReference type="Proteomes" id="UP000642993"/>
    </source>
</evidence>
<dbReference type="InterPro" id="IPR039261">
    <property type="entry name" value="FNR_nucleotide-bd"/>
</dbReference>
<dbReference type="PROSITE" id="PS00197">
    <property type="entry name" value="2FE2S_FER_1"/>
    <property type="match status" value="1"/>
</dbReference>
<dbReference type="GO" id="GO:0006629">
    <property type="term" value="P:lipid metabolic process"/>
    <property type="evidence" value="ECO:0007669"/>
    <property type="project" value="InterPro"/>
</dbReference>
<dbReference type="Gene3D" id="2.40.30.10">
    <property type="entry name" value="Translation factors"/>
    <property type="match status" value="1"/>
</dbReference>
<dbReference type="InterPro" id="IPR001041">
    <property type="entry name" value="2Fe-2S_ferredoxin-type"/>
</dbReference>
<dbReference type="GO" id="GO:0046872">
    <property type="term" value="F:metal ion binding"/>
    <property type="evidence" value="ECO:0007669"/>
    <property type="project" value="UniProtKB-KW"/>
</dbReference>
<keyword evidence="6" id="KW-0560">Oxidoreductase</keyword>
<dbReference type="InterPro" id="IPR017938">
    <property type="entry name" value="Riboflavin_synthase-like_b-brl"/>
</dbReference>
<evidence type="ECO:0000259" key="11">
    <source>
        <dbReference type="PROSITE" id="PS51085"/>
    </source>
</evidence>
<evidence type="ECO:0000256" key="9">
    <source>
        <dbReference type="SAM" id="MobiDB-lite"/>
    </source>
</evidence>
<dbReference type="RefSeq" id="WP_192040124.1">
    <property type="nucleotide sequence ID" value="NZ_JACYWE010000009.1"/>
</dbReference>
<evidence type="ECO:0000256" key="7">
    <source>
        <dbReference type="ARBA" id="ARBA00023004"/>
    </source>
</evidence>
<keyword evidence="4" id="KW-0479">Metal-binding</keyword>
<comment type="caution">
    <text evidence="13">The sequence shown here is derived from an EMBL/GenBank/DDBJ whole genome shotgun (WGS) entry which is preliminary data.</text>
</comment>
<dbReference type="InterPro" id="IPR050415">
    <property type="entry name" value="MRET"/>
</dbReference>
<evidence type="ECO:0000256" key="10">
    <source>
        <dbReference type="SAM" id="Phobius"/>
    </source>
</evidence>
<keyword evidence="10" id="KW-0812">Transmembrane</keyword>
<evidence type="ECO:0000259" key="12">
    <source>
        <dbReference type="PROSITE" id="PS51384"/>
    </source>
</evidence>
<evidence type="ECO:0000256" key="8">
    <source>
        <dbReference type="ARBA" id="ARBA00023014"/>
    </source>
</evidence>
<dbReference type="InterPro" id="IPR017927">
    <property type="entry name" value="FAD-bd_FR_type"/>
</dbReference>
<dbReference type="InterPro" id="IPR001433">
    <property type="entry name" value="OxRdtase_FAD/NAD-bd"/>
</dbReference>
<dbReference type="InterPro" id="IPR012675">
    <property type="entry name" value="Beta-grasp_dom_sf"/>
</dbReference>
<feature type="region of interest" description="Disordered" evidence="9">
    <location>
        <begin position="1"/>
        <end position="25"/>
    </location>
</feature>
<dbReference type="SUPFAM" id="SSF63380">
    <property type="entry name" value="Riboflavin synthase domain-like"/>
    <property type="match status" value="1"/>
</dbReference>